<dbReference type="EMBL" id="HACG01019184">
    <property type="protein sequence ID" value="CEK66049.1"/>
    <property type="molecule type" value="Transcribed_RNA"/>
</dbReference>
<feature type="region of interest" description="Disordered" evidence="1">
    <location>
        <begin position="1"/>
        <end position="30"/>
    </location>
</feature>
<sequence>NSQPLNINKSQINSVVGDSKESPKKSSIPTVSLKRQEHVLKNLSYRLSAIKRRCSSYIHDAKKIPSLHTRCLSSNRLSSKLCQKYLTARVKK</sequence>
<name>A0A0B6ZBV6_9EUPU</name>
<accession>A0A0B6ZBV6</accession>
<reference evidence="2" key="1">
    <citation type="submission" date="2014-12" db="EMBL/GenBank/DDBJ databases">
        <title>Insight into the proteome of Arion vulgaris.</title>
        <authorList>
            <person name="Aradska J."/>
            <person name="Bulat T."/>
            <person name="Smidak R."/>
            <person name="Sarate P."/>
            <person name="Gangsoo J."/>
            <person name="Sialana F."/>
            <person name="Bilban M."/>
            <person name="Lubec G."/>
        </authorList>
    </citation>
    <scope>NUCLEOTIDE SEQUENCE</scope>
    <source>
        <tissue evidence="2">Skin</tissue>
    </source>
</reference>
<dbReference type="AlphaFoldDB" id="A0A0B6ZBV6"/>
<protein>
    <submittedName>
        <fullName evidence="2">Uncharacterized protein</fullName>
    </submittedName>
</protein>
<gene>
    <name evidence="2" type="primary">ORF57154</name>
</gene>
<evidence type="ECO:0000256" key="1">
    <source>
        <dbReference type="SAM" id="MobiDB-lite"/>
    </source>
</evidence>
<organism evidence="2">
    <name type="scientific">Arion vulgaris</name>
    <dbReference type="NCBI Taxonomy" id="1028688"/>
    <lineage>
        <taxon>Eukaryota</taxon>
        <taxon>Metazoa</taxon>
        <taxon>Spiralia</taxon>
        <taxon>Lophotrochozoa</taxon>
        <taxon>Mollusca</taxon>
        <taxon>Gastropoda</taxon>
        <taxon>Heterobranchia</taxon>
        <taxon>Euthyneura</taxon>
        <taxon>Panpulmonata</taxon>
        <taxon>Eupulmonata</taxon>
        <taxon>Stylommatophora</taxon>
        <taxon>Helicina</taxon>
        <taxon>Arionoidea</taxon>
        <taxon>Arionidae</taxon>
        <taxon>Arion</taxon>
    </lineage>
</organism>
<feature type="non-terminal residue" evidence="2">
    <location>
        <position position="92"/>
    </location>
</feature>
<feature type="non-terminal residue" evidence="2">
    <location>
        <position position="1"/>
    </location>
</feature>
<evidence type="ECO:0000313" key="2">
    <source>
        <dbReference type="EMBL" id="CEK66049.1"/>
    </source>
</evidence>
<feature type="compositionally biased region" description="Polar residues" evidence="1">
    <location>
        <begin position="1"/>
        <end position="16"/>
    </location>
</feature>
<proteinExistence type="predicted"/>